<evidence type="ECO:0000313" key="11">
    <source>
        <dbReference type="Proteomes" id="UP000078284"/>
    </source>
</evidence>
<evidence type="ECO:0000256" key="5">
    <source>
        <dbReference type="ARBA" id="ARBA00022989"/>
    </source>
</evidence>
<dbReference type="Pfam" id="PF01529">
    <property type="entry name" value="DHHC"/>
    <property type="match status" value="1"/>
</dbReference>
<sequence length="329" mass="36507">MVRKHGWQLPAHTLQVIAITVFCLLVVAFYAFFAPFVGGRIWEYVLIGVYSPVAILVFVLYVRCTAINPADPRIMSIFDTGVNGDGMVRGLSRNYDETGSQLQASPSVVSRSSTVAGNSSVKGSVEDAQRVESVSRRSCYNPLAVFCYVFVVEDCRKKEGPAEEQGNSEEALFCTLCNCEVRKFSKHCRSCDKCVDCFDHHCKWLNNCVGRKNYVTFVSLMSASLLWLIIEAAVGIAVIVRVFVNKQTMETEIVNRLGNSFSRAPLAAVVGLCTAVAILACFPLGELLFFHMLLIKKVSGKETSSDISYSTHNTDNFLTVRYHGKTFKR</sequence>
<dbReference type="EMBL" id="LUHQ01000003">
    <property type="protein sequence ID" value="OAP03719.1"/>
    <property type="molecule type" value="Genomic_DNA"/>
</dbReference>
<comment type="catalytic activity">
    <reaction evidence="8">
        <text>L-cysteinyl-[protein] + hexadecanoyl-CoA = S-hexadecanoyl-L-cysteinyl-[protein] + CoA</text>
        <dbReference type="Rhea" id="RHEA:36683"/>
        <dbReference type="Rhea" id="RHEA-COMP:10131"/>
        <dbReference type="Rhea" id="RHEA-COMP:11032"/>
        <dbReference type="ChEBI" id="CHEBI:29950"/>
        <dbReference type="ChEBI" id="CHEBI:57287"/>
        <dbReference type="ChEBI" id="CHEBI:57379"/>
        <dbReference type="ChEBI" id="CHEBI:74151"/>
        <dbReference type="EC" id="2.3.1.225"/>
    </reaction>
</comment>
<dbReference type="PANTHER" id="PTHR22883">
    <property type="entry name" value="ZINC FINGER DHHC DOMAIN CONTAINING PROTEIN"/>
    <property type="match status" value="1"/>
</dbReference>
<evidence type="ECO:0000256" key="2">
    <source>
        <dbReference type="ARBA" id="ARBA00008574"/>
    </source>
</evidence>
<keyword evidence="7 8" id="KW-0012">Acyltransferase</keyword>
<dbReference type="InterPro" id="IPR039859">
    <property type="entry name" value="PFA4/ZDH16/20/ERF2-like"/>
</dbReference>
<reference evidence="11" key="1">
    <citation type="journal article" date="2016" name="Proc. Natl. Acad. Sci. U.S.A.">
        <title>Chromosome-level assembly of Arabidopsis thaliana Ler reveals the extent of translocation and inversion polymorphisms.</title>
        <authorList>
            <person name="Zapata L."/>
            <person name="Ding J."/>
            <person name="Willing E.M."/>
            <person name="Hartwig B."/>
            <person name="Bezdan D."/>
            <person name="Jiao W.B."/>
            <person name="Patel V."/>
            <person name="Velikkakam James G."/>
            <person name="Koornneef M."/>
            <person name="Ossowski S."/>
            <person name="Schneeberger K."/>
        </authorList>
    </citation>
    <scope>NUCLEOTIDE SEQUENCE [LARGE SCALE GENOMIC DNA]</scope>
    <source>
        <strain evidence="11">cv. Landsberg erecta</strain>
    </source>
</reference>
<keyword evidence="3 8" id="KW-0808">Transferase</keyword>
<accession>A0A178VBZ3</accession>
<dbReference type="EC" id="2.3.1.225" evidence="8"/>
<dbReference type="AlphaFoldDB" id="A0A178VBZ3"/>
<name>A0A178VBZ3_ARATH</name>
<feature type="domain" description="Palmitoyltransferase DHHC" evidence="9">
    <location>
        <begin position="169"/>
        <end position="296"/>
    </location>
</feature>
<evidence type="ECO:0000256" key="7">
    <source>
        <dbReference type="ARBA" id="ARBA00023315"/>
    </source>
</evidence>
<comment type="caution">
    <text evidence="10">The sequence shown here is derived from an EMBL/GenBank/DDBJ whole genome shotgun (WGS) entry which is preliminary data.</text>
</comment>
<dbReference type="InterPro" id="IPR001594">
    <property type="entry name" value="Palmitoyltrfase_DHHC"/>
</dbReference>
<evidence type="ECO:0000256" key="6">
    <source>
        <dbReference type="ARBA" id="ARBA00023136"/>
    </source>
</evidence>
<dbReference type="GO" id="GO:0012505">
    <property type="term" value="C:endomembrane system"/>
    <property type="evidence" value="ECO:0007669"/>
    <property type="project" value="UniProtKB-SubCell"/>
</dbReference>
<evidence type="ECO:0000256" key="4">
    <source>
        <dbReference type="ARBA" id="ARBA00022692"/>
    </source>
</evidence>
<gene>
    <name evidence="10" type="ordered locus">AXX17_At3g23840</name>
</gene>
<evidence type="ECO:0000256" key="1">
    <source>
        <dbReference type="ARBA" id="ARBA00004127"/>
    </source>
</evidence>
<comment type="domain">
    <text evidence="8">The DHHC domain is required for palmitoyltransferase activity.</text>
</comment>
<feature type="transmembrane region" description="Helical" evidence="8">
    <location>
        <begin position="44"/>
        <end position="64"/>
    </location>
</feature>
<dbReference type="PROSITE" id="PS50216">
    <property type="entry name" value="DHHC"/>
    <property type="match status" value="1"/>
</dbReference>
<proteinExistence type="inferred from homology"/>
<protein>
    <recommendedName>
        <fullName evidence="8">S-acyltransferase</fullName>
        <ecNumber evidence="8">2.3.1.225</ecNumber>
    </recommendedName>
    <alternativeName>
        <fullName evidence="8">Palmitoyltransferase</fullName>
    </alternativeName>
</protein>
<evidence type="ECO:0000256" key="8">
    <source>
        <dbReference type="RuleBase" id="RU079119"/>
    </source>
</evidence>
<keyword evidence="6 8" id="KW-0472">Membrane</keyword>
<organism evidence="10 11">
    <name type="scientific">Arabidopsis thaliana</name>
    <name type="common">Mouse-ear cress</name>
    <dbReference type="NCBI Taxonomy" id="3702"/>
    <lineage>
        <taxon>Eukaryota</taxon>
        <taxon>Viridiplantae</taxon>
        <taxon>Streptophyta</taxon>
        <taxon>Embryophyta</taxon>
        <taxon>Tracheophyta</taxon>
        <taxon>Spermatophyta</taxon>
        <taxon>Magnoliopsida</taxon>
        <taxon>eudicotyledons</taxon>
        <taxon>Gunneridae</taxon>
        <taxon>Pentapetalae</taxon>
        <taxon>rosids</taxon>
        <taxon>malvids</taxon>
        <taxon>Brassicales</taxon>
        <taxon>Brassicaceae</taxon>
        <taxon>Camelineae</taxon>
        <taxon>Arabidopsis</taxon>
    </lineage>
</organism>
<comment type="similarity">
    <text evidence="2 8">Belongs to the DHHC palmitoyltransferase family.</text>
</comment>
<keyword evidence="4 8" id="KW-0812">Transmembrane</keyword>
<dbReference type="GO" id="GO:0019706">
    <property type="term" value="F:protein-cysteine S-palmitoyltransferase activity"/>
    <property type="evidence" value="ECO:0007669"/>
    <property type="project" value="UniProtKB-EC"/>
</dbReference>
<evidence type="ECO:0000256" key="3">
    <source>
        <dbReference type="ARBA" id="ARBA00022679"/>
    </source>
</evidence>
<keyword evidence="5 8" id="KW-1133">Transmembrane helix</keyword>
<dbReference type="ExpressionAtlas" id="A0A178VBZ3">
    <property type="expression patterns" value="baseline and differential"/>
</dbReference>
<evidence type="ECO:0000259" key="9">
    <source>
        <dbReference type="Pfam" id="PF01529"/>
    </source>
</evidence>
<comment type="subcellular location">
    <subcellularLocation>
        <location evidence="1">Endomembrane system</location>
        <topology evidence="1">Multi-pass membrane protein</topology>
    </subcellularLocation>
</comment>
<feature type="transmembrane region" description="Helical" evidence="8">
    <location>
        <begin position="220"/>
        <end position="244"/>
    </location>
</feature>
<evidence type="ECO:0000313" key="10">
    <source>
        <dbReference type="EMBL" id="OAP03719.1"/>
    </source>
</evidence>
<dbReference type="Proteomes" id="UP000078284">
    <property type="component" value="Chromosome 3"/>
</dbReference>
<feature type="transmembrane region" description="Helical" evidence="8">
    <location>
        <begin position="12"/>
        <end position="32"/>
    </location>
</feature>
<feature type="transmembrane region" description="Helical" evidence="8">
    <location>
        <begin position="264"/>
        <end position="289"/>
    </location>
</feature>
<dbReference type="PANTHER" id="PTHR22883:SF338">
    <property type="entry name" value="PROTEIN S-ACYLTRANSFERASE 20-RELATED"/>
    <property type="match status" value="1"/>
</dbReference>